<evidence type="ECO:0000256" key="7">
    <source>
        <dbReference type="ARBA" id="ARBA00022801"/>
    </source>
</evidence>
<feature type="transmembrane region" description="Helical" evidence="13">
    <location>
        <begin position="156"/>
        <end position="176"/>
    </location>
</feature>
<dbReference type="PANTHER" id="PTHR39188">
    <property type="entry name" value="MEMBRANE-ASSOCIATED ZINC METALLOPROTEASE M50B"/>
    <property type="match status" value="1"/>
</dbReference>
<keyword evidence="10" id="KW-0482">Metalloprotease</keyword>
<dbReference type="Gene3D" id="3.10.580.10">
    <property type="entry name" value="CBS-domain"/>
    <property type="match status" value="1"/>
</dbReference>
<evidence type="ECO:0000256" key="3">
    <source>
        <dbReference type="ARBA" id="ARBA00007931"/>
    </source>
</evidence>
<evidence type="ECO:0000313" key="16">
    <source>
        <dbReference type="Proteomes" id="UP001500466"/>
    </source>
</evidence>
<keyword evidence="7" id="KW-0378">Hydrolase</keyword>
<feature type="compositionally biased region" description="Gly residues" evidence="12">
    <location>
        <begin position="77"/>
        <end position="92"/>
    </location>
</feature>
<gene>
    <name evidence="15" type="ORF">GCM10023205_50850</name>
</gene>
<feature type="region of interest" description="Disordered" evidence="12">
    <location>
        <begin position="13"/>
        <end position="111"/>
    </location>
</feature>
<evidence type="ECO:0000256" key="2">
    <source>
        <dbReference type="ARBA" id="ARBA00004141"/>
    </source>
</evidence>
<feature type="transmembrane region" description="Helical" evidence="13">
    <location>
        <begin position="212"/>
        <end position="233"/>
    </location>
</feature>
<dbReference type="Proteomes" id="UP001500466">
    <property type="component" value="Unassembled WGS sequence"/>
</dbReference>
<keyword evidence="8" id="KW-0862">Zinc</keyword>
<comment type="cofactor">
    <cofactor evidence="1">
        <name>Zn(2+)</name>
        <dbReference type="ChEBI" id="CHEBI:29105"/>
    </cofactor>
</comment>
<feature type="transmembrane region" description="Helical" evidence="13">
    <location>
        <begin position="286"/>
        <end position="309"/>
    </location>
</feature>
<evidence type="ECO:0000256" key="9">
    <source>
        <dbReference type="ARBA" id="ARBA00022989"/>
    </source>
</evidence>
<keyword evidence="16" id="KW-1185">Reference proteome</keyword>
<evidence type="ECO:0000259" key="14">
    <source>
        <dbReference type="Pfam" id="PF02163"/>
    </source>
</evidence>
<evidence type="ECO:0000256" key="10">
    <source>
        <dbReference type="ARBA" id="ARBA00023049"/>
    </source>
</evidence>
<reference evidence="16" key="1">
    <citation type="journal article" date="2019" name="Int. J. Syst. Evol. Microbiol.">
        <title>The Global Catalogue of Microorganisms (GCM) 10K type strain sequencing project: providing services to taxonomists for standard genome sequencing and annotation.</title>
        <authorList>
            <consortium name="The Broad Institute Genomics Platform"/>
            <consortium name="The Broad Institute Genome Sequencing Center for Infectious Disease"/>
            <person name="Wu L."/>
            <person name="Ma J."/>
        </authorList>
    </citation>
    <scope>NUCLEOTIDE SEQUENCE [LARGE SCALE GENOMIC DNA]</scope>
    <source>
        <strain evidence="16">JCM 17986</strain>
    </source>
</reference>
<feature type="domain" description="Peptidase M50" evidence="14">
    <location>
        <begin position="161"/>
        <end position="235"/>
    </location>
</feature>
<dbReference type="InterPro" id="IPR008915">
    <property type="entry name" value="Peptidase_M50"/>
</dbReference>
<feature type="transmembrane region" description="Helical" evidence="13">
    <location>
        <begin position="245"/>
        <end position="265"/>
    </location>
</feature>
<sequence>MAALGIGQLHLVPDLEGPATTGGTGRFGHAPKGTGRRRAFGPGASLPVLAGHPPHTIDGVSDSGGLPQGRDGEEHGAGSGGVPGGAAPGGPAGRPVAGGPTTERTGPGPGGGLLMGRPFGVPVYVSSSWFVIAVVITLLFAPTFERLFPQLESWKYLVAFAFAVLLYLSVLVHELAHAVTALRFGLPVHRITIQFLGGVSEIDKPQTAGREFAVAAAGPALSLALAGGFWGVGLALDVDSLVGRMVALLAVSNLMVAVFNLLPGLPLDGGRMLRAGVWGATKRPMAGTVAASWAGRLLAVAVLIGAVWWSREDTGWMRLYTVVCGALIGGFMWTGAVQSLRAEQLRERLPGLRVRGLTRRAIPVAADLPLAEALRRAGEAGARALVVVDANGSPIALVRESRVVNTPEQRRPWVAVGPLSRDLLPGMRVAAELAGEDLLAALRATPASEYLVVEADGSVYGVLARSDVERAFLDLMRPAARR</sequence>
<keyword evidence="11 13" id="KW-0472">Membrane</keyword>
<dbReference type="CDD" id="cd06164">
    <property type="entry name" value="S2P-M50_SpoIVFB_CBS"/>
    <property type="match status" value="1"/>
</dbReference>
<dbReference type="PANTHER" id="PTHR39188:SF3">
    <property type="entry name" value="STAGE IV SPORULATION PROTEIN FB"/>
    <property type="match status" value="1"/>
</dbReference>
<feature type="transmembrane region" description="Helical" evidence="13">
    <location>
        <begin position="315"/>
        <end position="336"/>
    </location>
</feature>
<dbReference type="Pfam" id="PF02163">
    <property type="entry name" value="Peptidase_M50"/>
    <property type="match status" value="2"/>
</dbReference>
<evidence type="ECO:0000256" key="6">
    <source>
        <dbReference type="ARBA" id="ARBA00022723"/>
    </source>
</evidence>
<comment type="subcellular location">
    <subcellularLocation>
        <location evidence="2">Membrane</location>
        <topology evidence="2">Multi-pass membrane protein</topology>
    </subcellularLocation>
</comment>
<dbReference type="SUPFAM" id="SSF54631">
    <property type="entry name" value="CBS-domain pair"/>
    <property type="match status" value="1"/>
</dbReference>
<keyword evidence="6" id="KW-0479">Metal-binding</keyword>
<comment type="caution">
    <text evidence="15">The sequence shown here is derived from an EMBL/GenBank/DDBJ whole genome shotgun (WGS) entry which is preliminary data.</text>
</comment>
<protein>
    <recommendedName>
        <fullName evidence="14">Peptidase M50 domain-containing protein</fullName>
    </recommendedName>
</protein>
<evidence type="ECO:0000256" key="13">
    <source>
        <dbReference type="SAM" id="Phobius"/>
    </source>
</evidence>
<evidence type="ECO:0000256" key="5">
    <source>
        <dbReference type="ARBA" id="ARBA00022692"/>
    </source>
</evidence>
<feature type="transmembrane region" description="Helical" evidence="13">
    <location>
        <begin position="123"/>
        <end position="144"/>
    </location>
</feature>
<keyword evidence="9 13" id="KW-1133">Transmembrane helix</keyword>
<feature type="compositionally biased region" description="Low complexity" evidence="12">
    <location>
        <begin position="93"/>
        <end position="106"/>
    </location>
</feature>
<evidence type="ECO:0000256" key="8">
    <source>
        <dbReference type="ARBA" id="ARBA00022833"/>
    </source>
</evidence>
<dbReference type="InterPro" id="IPR046342">
    <property type="entry name" value="CBS_dom_sf"/>
</dbReference>
<proteinExistence type="inferred from homology"/>
<comment type="similarity">
    <text evidence="3">Belongs to the peptidase M50B family.</text>
</comment>
<evidence type="ECO:0000256" key="4">
    <source>
        <dbReference type="ARBA" id="ARBA00022670"/>
    </source>
</evidence>
<keyword evidence="4" id="KW-0645">Protease</keyword>
<feature type="domain" description="Peptidase M50" evidence="14">
    <location>
        <begin position="243"/>
        <end position="294"/>
    </location>
</feature>
<evidence type="ECO:0000313" key="15">
    <source>
        <dbReference type="EMBL" id="GAA4977227.1"/>
    </source>
</evidence>
<evidence type="ECO:0000256" key="1">
    <source>
        <dbReference type="ARBA" id="ARBA00001947"/>
    </source>
</evidence>
<evidence type="ECO:0000256" key="11">
    <source>
        <dbReference type="ARBA" id="ARBA00023136"/>
    </source>
</evidence>
<name>A0ABP9HSV8_9ACTN</name>
<keyword evidence="5 13" id="KW-0812">Transmembrane</keyword>
<evidence type="ECO:0000256" key="12">
    <source>
        <dbReference type="SAM" id="MobiDB-lite"/>
    </source>
</evidence>
<organism evidence="15 16">
    <name type="scientific">Yinghuangia aomiensis</name>
    <dbReference type="NCBI Taxonomy" id="676205"/>
    <lineage>
        <taxon>Bacteria</taxon>
        <taxon>Bacillati</taxon>
        <taxon>Actinomycetota</taxon>
        <taxon>Actinomycetes</taxon>
        <taxon>Kitasatosporales</taxon>
        <taxon>Streptomycetaceae</taxon>
        <taxon>Yinghuangia</taxon>
    </lineage>
</organism>
<dbReference type="EMBL" id="BAABHS010000018">
    <property type="protein sequence ID" value="GAA4977227.1"/>
    <property type="molecule type" value="Genomic_DNA"/>
</dbReference>
<accession>A0ABP9HSV8</accession>